<sequence>MDQSAQDNLRQKLKLRHLDARDHLAKNHPHALNFFNNVALDLGRIRRHSSKLLTAGTLGGALLLAAPQVHAQESLLHFGISSTLLTPDPLLTDDPKAWLTKQFQVMLPSIKNPWALPFLSPGEEKIIGKAIERATNVRAVATLEGEHLNTTYGYIGAEQHLMRFPGDSIELHSNKVEGMALSRGGFGWFTENGKLTSTAVEREKYYVAVQTLYLPDWDKRWKYLVGWYKWRKVIIVNTDNGNAVIAVVGDAGPAVWTGKHFGGSPEVMYDLGGKQYKKGRVLLFFVDDPENKIPLGKVNYRQLGIAPAVAALRSVSYK</sequence>
<reference evidence="1 2" key="1">
    <citation type="journal article" date="2016" name="Nat. Commun.">
        <title>Thousands of microbial genomes shed light on interconnected biogeochemical processes in an aquifer system.</title>
        <authorList>
            <person name="Anantharaman K."/>
            <person name="Brown C.T."/>
            <person name="Hug L.A."/>
            <person name="Sharon I."/>
            <person name="Castelle C.J."/>
            <person name="Probst A.J."/>
            <person name="Thomas B.C."/>
            <person name="Singh A."/>
            <person name="Wilkins M.J."/>
            <person name="Karaoz U."/>
            <person name="Brodie E.L."/>
            <person name="Williams K.H."/>
            <person name="Hubbard S.S."/>
            <person name="Banfield J.F."/>
        </authorList>
    </citation>
    <scope>NUCLEOTIDE SEQUENCE [LARGE SCALE GENOMIC DNA]</scope>
</reference>
<evidence type="ECO:0000313" key="1">
    <source>
        <dbReference type="EMBL" id="OGY13951.1"/>
    </source>
</evidence>
<gene>
    <name evidence="1" type="ORF">A3A77_04105</name>
</gene>
<dbReference type="EMBL" id="MHCC01000006">
    <property type="protein sequence ID" value="OGY13951.1"/>
    <property type="molecule type" value="Genomic_DNA"/>
</dbReference>
<evidence type="ECO:0000313" key="2">
    <source>
        <dbReference type="Proteomes" id="UP000178659"/>
    </source>
</evidence>
<accession>A0A1G1VF05</accession>
<proteinExistence type="predicted"/>
<dbReference type="AlphaFoldDB" id="A0A1G1VF05"/>
<comment type="caution">
    <text evidence="1">The sequence shown here is derived from an EMBL/GenBank/DDBJ whole genome shotgun (WGS) entry which is preliminary data.</text>
</comment>
<dbReference type="Proteomes" id="UP000178659">
    <property type="component" value="Unassembled WGS sequence"/>
</dbReference>
<name>A0A1G1VF05_9BACT</name>
<organism evidence="1 2">
    <name type="scientific">Candidatus Blackburnbacteria bacterium RIFCSPLOWO2_01_FULL_40_20</name>
    <dbReference type="NCBI Taxonomy" id="1797519"/>
    <lineage>
        <taxon>Bacteria</taxon>
        <taxon>Candidatus Blackburniibacteriota</taxon>
    </lineage>
</organism>
<protein>
    <submittedName>
        <fullName evidence="1">Uncharacterized protein</fullName>
    </submittedName>
</protein>